<keyword evidence="5 7" id="KW-1133">Transmembrane helix</keyword>
<evidence type="ECO:0000259" key="8">
    <source>
        <dbReference type="Pfam" id="PF00892"/>
    </source>
</evidence>
<sequence>MGFVLCLVAASGFGLAPLFAKQAYAGGLSVTTMLTVRFALAALLLWAIVAIRRRPVRLPGRTLAVCVGLGAIGYALQGAAYFGAVSMIDASLAALLLYTYPALTLILGVSLRRARADRRRVLALAVSGGGLVMLLGAGFDGGLGVLLALTAAGTYAVYLTVSETLPADLDVFLLTAIVCSSAAVSLALGGAATGGLHAPGAASAWLWVPVIAVIGTVLPIAAMFAGVRLVGASTAAILCGLEPAITVLSTALVFGERLTAAQLAGGAAILAAVVILQLPARKPAPAAVAPAALAPEPVAAPVPAGQAPARSASISQRNAGTFGVNGSQPLIVPSSVQ</sequence>
<evidence type="ECO:0000256" key="5">
    <source>
        <dbReference type="ARBA" id="ARBA00022989"/>
    </source>
</evidence>
<feature type="transmembrane region" description="Helical" evidence="7">
    <location>
        <begin position="121"/>
        <end position="139"/>
    </location>
</feature>
<reference evidence="9 10" key="1">
    <citation type="submission" date="2023-07" db="EMBL/GenBank/DDBJ databases">
        <title>Sequencing the genomes of 1000 actinobacteria strains.</title>
        <authorList>
            <person name="Klenk H.-P."/>
        </authorList>
    </citation>
    <scope>NUCLEOTIDE SEQUENCE [LARGE SCALE GENOMIC DNA]</scope>
    <source>
        <strain evidence="9 10">DSM 44711</strain>
    </source>
</reference>
<feature type="transmembrane region" description="Helical" evidence="7">
    <location>
        <begin position="145"/>
        <end position="161"/>
    </location>
</feature>
<dbReference type="EMBL" id="JAVDYC010000001">
    <property type="protein sequence ID" value="MDR7327977.1"/>
    <property type="molecule type" value="Genomic_DNA"/>
</dbReference>
<feature type="transmembrane region" description="Helical" evidence="7">
    <location>
        <begin position="90"/>
        <end position="109"/>
    </location>
</feature>
<dbReference type="AlphaFoldDB" id="A0AAE3ZZN5"/>
<feature type="transmembrane region" description="Helical" evidence="7">
    <location>
        <begin position="204"/>
        <end position="227"/>
    </location>
</feature>
<dbReference type="GO" id="GO:0005886">
    <property type="term" value="C:plasma membrane"/>
    <property type="evidence" value="ECO:0007669"/>
    <property type="project" value="UniProtKB-SubCell"/>
</dbReference>
<feature type="transmembrane region" description="Helical" evidence="7">
    <location>
        <begin position="260"/>
        <end position="278"/>
    </location>
</feature>
<evidence type="ECO:0000256" key="7">
    <source>
        <dbReference type="SAM" id="Phobius"/>
    </source>
</evidence>
<comment type="subcellular location">
    <subcellularLocation>
        <location evidence="1">Cell membrane</location>
        <topology evidence="1">Multi-pass membrane protein</topology>
    </subcellularLocation>
</comment>
<keyword evidence="6 7" id="KW-0472">Membrane</keyword>
<feature type="transmembrane region" description="Helical" evidence="7">
    <location>
        <begin position="63"/>
        <end position="84"/>
    </location>
</feature>
<evidence type="ECO:0000256" key="6">
    <source>
        <dbReference type="ARBA" id="ARBA00023136"/>
    </source>
</evidence>
<feature type="domain" description="EamA" evidence="8">
    <location>
        <begin position="143"/>
        <end position="276"/>
    </location>
</feature>
<keyword evidence="10" id="KW-1185">Reference proteome</keyword>
<accession>A0AAE3ZZN5</accession>
<feature type="transmembrane region" description="Helical" evidence="7">
    <location>
        <begin position="30"/>
        <end position="51"/>
    </location>
</feature>
<proteinExistence type="inferred from homology"/>
<dbReference type="PANTHER" id="PTHR42920:SF5">
    <property type="entry name" value="EAMA DOMAIN-CONTAINING PROTEIN"/>
    <property type="match status" value="1"/>
</dbReference>
<organism evidence="9 10">
    <name type="scientific">Catenuloplanes niger</name>
    <dbReference type="NCBI Taxonomy" id="587534"/>
    <lineage>
        <taxon>Bacteria</taxon>
        <taxon>Bacillati</taxon>
        <taxon>Actinomycetota</taxon>
        <taxon>Actinomycetes</taxon>
        <taxon>Micromonosporales</taxon>
        <taxon>Micromonosporaceae</taxon>
        <taxon>Catenuloplanes</taxon>
    </lineage>
</organism>
<evidence type="ECO:0000256" key="3">
    <source>
        <dbReference type="ARBA" id="ARBA00022475"/>
    </source>
</evidence>
<evidence type="ECO:0000256" key="1">
    <source>
        <dbReference type="ARBA" id="ARBA00004651"/>
    </source>
</evidence>
<dbReference type="RefSeq" id="WP_310428770.1">
    <property type="nucleotide sequence ID" value="NZ_JAVDYC010000001.1"/>
</dbReference>
<dbReference type="InterPro" id="IPR037185">
    <property type="entry name" value="EmrE-like"/>
</dbReference>
<comment type="similarity">
    <text evidence="2">Belongs to the EamA transporter family.</text>
</comment>
<gene>
    <name evidence="9" type="ORF">J2S44_008227</name>
</gene>
<feature type="transmembrane region" description="Helical" evidence="7">
    <location>
        <begin position="173"/>
        <end position="192"/>
    </location>
</feature>
<protein>
    <submittedName>
        <fullName evidence="9">Drug/metabolite transporter (DMT)-like permease</fullName>
    </submittedName>
</protein>
<evidence type="ECO:0000313" key="10">
    <source>
        <dbReference type="Proteomes" id="UP001183629"/>
    </source>
</evidence>
<dbReference type="InterPro" id="IPR000620">
    <property type="entry name" value="EamA_dom"/>
</dbReference>
<dbReference type="PANTHER" id="PTHR42920">
    <property type="entry name" value="OS03G0707200 PROTEIN-RELATED"/>
    <property type="match status" value="1"/>
</dbReference>
<keyword evidence="4 7" id="KW-0812">Transmembrane</keyword>
<name>A0AAE3ZZN5_9ACTN</name>
<dbReference type="InterPro" id="IPR051258">
    <property type="entry name" value="Diverse_Substrate_Transporter"/>
</dbReference>
<dbReference type="SUPFAM" id="SSF103481">
    <property type="entry name" value="Multidrug resistance efflux transporter EmrE"/>
    <property type="match status" value="2"/>
</dbReference>
<feature type="domain" description="EamA" evidence="8">
    <location>
        <begin position="2"/>
        <end position="135"/>
    </location>
</feature>
<evidence type="ECO:0000313" key="9">
    <source>
        <dbReference type="EMBL" id="MDR7327977.1"/>
    </source>
</evidence>
<comment type="caution">
    <text evidence="9">The sequence shown here is derived from an EMBL/GenBank/DDBJ whole genome shotgun (WGS) entry which is preliminary data.</text>
</comment>
<evidence type="ECO:0000256" key="4">
    <source>
        <dbReference type="ARBA" id="ARBA00022692"/>
    </source>
</evidence>
<keyword evidence="3" id="KW-1003">Cell membrane</keyword>
<evidence type="ECO:0000256" key="2">
    <source>
        <dbReference type="ARBA" id="ARBA00007362"/>
    </source>
</evidence>
<dbReference type="Proteomes" id="UP001183629">
    <property type="component" value="Unassembled WGS sequence"/>
</dbReference>
<feature type="transmembrane region" description="Helical" evidence="7">
    <location>
        <begin position="234"/>
        <end position="254"/>
    </location>
</feature>
<dbReference type="Pfam" id="PF00892">
    <property type="entry name" value="EamA"/>
    <property type="match status" value="2"/>
</dbReference>
<dbReference type="Gene3D" id="1.10.3730.20">
    <property type="match status" value="1"/>
</dbReference>